<keyword evidence="1" id="KW-0614">Plasmid</keyword>
<reference evidence="1 2" key="2">
    <citation type="journal article" date="2023" name="MicrobiologyOpen">
        <title>Genomics of the tumorigenes clade of the family Rhizobiaceae and description of Rhizobium rhododendri sp. nov.</title>
        <authorList>
            <person name="Kuzmanovic N."/>
            <person name="diCenzo G.C."/>
            <person name="Bunk B."/>
            <person name="Sproeer C."/>
            <person name="Fruehling A."/>
            <person name="Neumann-Schaal M."/>
            <person name="Overmann J."/>
            <person name="Smalla K."/>
        </authorList>
    </citation>
    <scope>NUCLEOTIDE SEQUENCE [LARGE SCALE GENOMIC DNA]</scope>
    <source>
        <strain evidence="2">rho-6.2</strain>
        <plasmid evidence="1 2">unnamed1</plasmid>
    </source>
</reference>
<sequence length="114" mass="12784">MAEIKYFRRGGLSKEESLNRIVDAARNDGGLWLMIKERAMETRALTVEFERLGANPGEMDRLFPRRLTPTISELVDELVSSIAAGCPPEMRVLVQDALLQAANAELDANRRRPS</sequence>
<dbReference type="Proteomes" id="UP000318939">
    <property type="component" value="Plasmid unnamed1"/>
</dbReference>
<protein>
    <submittedName>
        <fullName evidence="1">Uncharacterized protein</fullName>
    </submittedName>
</protein>
<keyword evidence="2" id="KW-1185">Reference proteome</keyword>
<reference evidence="1 2" key="1">
    <citation type="journal article" date="2019" name="Phytopathology">
        <title>A Novel Group of Rhizobium tumorigenes-Like Agrobacteria Associated with Crown Gall Disease of Rhododendron and Blueberry.</title>
        <authorList>
            <person name="Kuzmanovic N."/>
            <person name="Behrens P."/>
            <person name="Idczak E."/>
            <person name="Wagner S."/>
            <person name="Gotz M."/>
            <person name="Sproer C."/>
            <person name="Bunk B."/>
            <person name="Overmann J."/>
            <person name="Smalla K."/>
        </authorList>
    </citation>
    <scope>NUCLEOTIDE SEQUENCE [LARGE SCALE GENOMIC DNA]</scope>
    <source>
        <strain evidence="2">rho-6.2</strain>
    </source>
</reference>
<gene>
    <name evidence="1" type="ORF">PR018_22200</name>
</gene>
<geneLocation type="plasmid" evidence="1 2">
    <name>unnamed1</name>
</geneLocation>
<accession>A0ABY8INK3</accession>
<evidence type="ECO:0000313" key="1">
    <source>
        <dbReference type="EMBL" id="WFS25005.1"/>
    </source>
</evidence>
<dbReference type="RefSeq" id="WP_142831927.1">
    <property type="nucleotide sequence ID" value="NZ_CP117268.1"/>
</dbReference>
<dbReference type="EMBL" id="CP117268">
    <property type="protein sequence ID" value="WFS25005.1"/>
    <property type="molecule type" value="Genomic_DNA"/>
</dbReference>
<organism evidence="1 2">
    <name type="scientific">Rhizobium rhododendri</name>
    <dbReference type="NCBI Taxonomy" id="2506430"/>
    <lineage>
        <taxon>Bacteria</taxon>
        <taxon>Pseudomonadati</taxon>
        <taxon>Pseudomonadota</taxon>
        <taxon>Alphaproteobacteria</taxon>
        <taxon>Hyphomicrobiales</taxon>
        <taxon>Rhizobiaceae</taxon>
        <taxon>Rhizobium/Agrobacterium group</taxon>
        <taxon>Rhizobium</taxon>
    </lineage>
</organism>
<evidence type="ECO:0000313" key="2">
    <source>
        <dbReference type="Proteomes" id="UP000318939"/>
    </source>
</evidence>
<name>A0ABY8INK3_9HYPH</name>
<proteinExistence type="predicted"/>